<evidence type="ECO:0000313" key="1">
    <source>
        <dbReference type="EMBL" id="CAA6801879.1"/>
    </source>
</evidence>
<organism evidence="1">
    <name type="scientific">uncultured Sulfurovum sp</name>
    <dbReference type="NCBI Taxonomy" id="269237"/>
    <lineage>
        <taxon>Bacteria</taxon>
        <taxon>Pseudomonadati</taxon>
        <taxon>Campylobacterota</taxon>
        <taxon>Epsilonproteobacteria</taxon>
        <taxon>Campylobacterales</taxon>
        <taxon>Sulfurovaceae</taxon>
        <taxon>Sulfurovum</taxon>
        <taxon>environmental samples</taxon>
    </lineage>
</organism>
<gene>
    <name evidence="1" type="ORF">HELGO_WM13051</name>
</gene>
<accession>A0A6S6SB94</accession>
<sequence length="288" mass="32554">MNWFANKKTVYPTKMFVNYLPEDSETKTTQSSQTKSIDTSLISAAMGVQGVAIEMLLTAAPKIIDKGLELVADTIESFANDKAFPTTVKRNFDIINPKTLSLPSKITLVRGDFAPNKNMQGEIFGDGEKQTHNQALLIGNQKELHIELDIIQSENKKAFYFQPASYFYAGESPQGDKIDEIVLAFSFLRAGESIVTSQQNFSTFLHFETLAPNHQYTFKSKRGYDTSFQSNWINAPFDDVQPYTLVIKILEIREGNSFAKLLQTVYIENEKHIKEKLNTEVENLKNQA</sequence>
<proteinExistence type="predicted"/>
<reference evidence="1" key="1">
    <citation type="submission" date="2020-01" db="EMBL/GenBank/DDBJ databases">
        <authorList>
            <person name="Meier V. D."/>
            <person name="Meier V D."/>
        </authorList>
    </citation>
    <scope>NUCLEOTIDE SEQUENCE</scope>
    <source>
        <strain evidence="1">HLG_WM_MAG_06</strain>
    </source>
</reference>
<dbReference type="EMBL" id="CACVAP010000035">
    <property type="protein sequence ID" value="CAA6801879.1"/>
    <property type="molecule type" value="Genomic_DNA"/>
</dbReference>
<name>A0A6S6SB94_9BACT</name>
<dbReference type="AlphaFoldDB" id="A0A6S6SB94"/>
<protein>
    <submittedName>
        <fullName evidence="1">Uncharacterized protein</fullName>
    </submittedName>
</protein>